<evidence type="ECO:0000259" key="3">
    <source>
        <dbReference type="Pfam" id="PF01433"/>
    </source>
</evidence>
<keyword evidence="5" id="KW-1185">Reference proteome</keyword>
<feature type="region of interest" description="Disordered" evidence="2">
    <location>
        <begin position="1"/>
        <end position="20"/>
    </location>
</feature>
<dbReference type="GO" id="GO:0008237">
    <property type="term" value="F:metallopeptidase activity"/>
    <property type="evidence" value="ECO:0007669"/>
    <property type="project" value="InterPro"/>
</dbReference>
<dbReference type="InterPro" id="IPR027268">
    <property type="entry name" value="Peptidase_M4/M1_CTD_sf"/>
</dbReference>
<dbReference type="PANTHER" id="PTHR45726">
    <property type="entry name" value="LEUKOTRIENE A-4 HYDROLASE"/>
    <property type="match status" value="1"/>
</dbReference>
<sequence length="943" mass="105834">MSTDHHPPRPAPEPLRIAPPTASRTALVALGAGFLCLFGPLVAGARAQEPAEPGPTPAPAREEVAQDEVAEPIEAPQEVQSGPAERPRRPRFRPSTRATDRGPVTEPLGPKTPGGVLDRGGRSRTDYAIDARLERTAAGSNDTFAGDLDFFDLDGRLTLTWTNGSDDAVSDLWFHVYLNAFANNRTTHLEAARGVLRGTRVTEGWGFTEIEGVRLRTGDEAAGAPALGADLMPTLTWEQPDDGNEYDRTVFRVELAEAVAPGATVAIDVEWNSRLPRVRRRTGTKDDFMLMAQWFPKLGVYESGRGWNCHQFHAWSEWYADYGTYDVSLDLPAEYWVDDGAMVFGSGLRVNQMRRGDRTLVTFQAPSPEDREREDASGKKPLVHDFMWTADPDFVVESATFKFSDWQKRYPAEVERVRAALGPEADLELRDVTIDVLIQPERRAQAQRHIDATAATLFFYGLWFGEYPFERITVVDPAWGAREAGGMEYPTIFTAGTRLFTEKEMHSPESVTIHEAGHQWFYLLVGNNEFEAAWMDEGLNSFADSEVLDIVYGDRWATTDYSRIPSFGRQLIPFGNGVSGKSFSLRRINLPNLSFLGIDTDLYLQPNVDGGFVDWWRDQPIFTNAPERSDARWSDRARYLGTPDVDPIDNWPWLSAFRDSHYNNTYARTASVLRSMPALIAAASPGVDGEEAFIRGMRHYASVWRYAHPYPDDFFRAFAEGDGVDVDLAPYFQDLFRDTLTVDWSIEVEQRRESDADGAFMGEDGQFRSYADDLAMGRTDEAPVAEDVADEEVPEAATEAATEDVVADAATDGGPPAEEARVVATGSEVDRTAEPYQVEILLRRRGDLALPVPVRVTFEDGTTRDEVWTRAEQLEQRWKRLRFESVSRVVSAEIDPDRGYYLDLDMSDNQWHAETDGRVQLRWTERVFNQLARQFQWQKGIGG</sequence>
<keyword evidence="1" id="KW-0862">Zinc</keyword>
<dbReference type="Pfam" id="PF01433">
    <property type="entry name" value="Peptidase_M1"/>
    <property type="match status" value="1"/>
</dbReference>
<reference evidence="4 5" key="1">
    <citation type="submission" date="2019-02" db="EMBL/GenBank/DDBJ databases">
        <title>Deep-cultivation of Planctomycetes and their phenomic and genomic characterization uncovers novel biology.</title>
        <authorList>
            <person name="Wiegand S."/>
            <person name="Jogler M."/>
            <person name="Boedeker C."/>
            <person name="Pinto D."/>
            <person name="Vollmers J."/>
            <person name="Rivas-Marin E."/>
            <person name="Kohn T."/>
            <person name="Peeters S.H."/>
            <person name="Heuer A."/>
            <person name="Rast P."/>
            <person name="Oberbeckmann S."/>
            <person name="Bunk B."/>
            <person name="Jeske O."/>
            <person name="Meyerdierks A."/>
            <person name="Storesund J.E."/>
            <person name="Kallscheuer N."/>
            <person name="Luecker S."/>
            <person name="Lage O.M."/>
            <person name="Pohl T."/>
            <person name="Merkel B.J."/>
            <person name="Hornburger P."/>
            <person name="Mueller R.-W."/>
            <person name="Bruemmer F."/>
            <person name="Labrenz M."/>
            <person name="Spormann A.M."/>
            <person name="Op den Camp H."/>
            <person name="Overmann J."/>
            <person name="Amann R."/>
            <person name="Jetten M.S.M."/>
            <person name="Mascher T."/>
            <person name="Medema M.H."/>
            <person name="Devos D.P."/>
            <person name="Kaster A.-K."/>
            <person name="Ovreas L."/>
            <person name="Rohde M."/>
            <person name="Galperin M.Y."/>
            <person name="Jogler C."/>
        </authorList>
    </citation>
    <scope>NUCLEOTIDE SEQUENCE [LARGE SCALE GENOMIC DNA]</scope>
    <source>
        <strain evidence="4 5">Pla163</strain>
    </source>
</reference>
<dbReference type="CDD" id="cd09604">
    <property type="entry name" value="M1_APN_like"/>
    <property type="match status" value="1"/>
</dbReference>
<dbReference type="InterPro" id="IPR034015">
    <property type="entry name" value="M1_LTA4H"/>
</dbReference>
<gene>
    <name evidence="4" type="ORF">Pla163_36060</name>
</gene>
<comment type="cofactor">
    <cofactor evidence="1">
        <name>Zn(2+)</name>
        <dbReference type="ChEBI" id="CHEBI:29105"/>
    </cofactor>
    <text evidence="1">Binds 1 zinc ion per subunit.</text>
</comment>
<name>A0A518D4P9_9BACT</name>
<dbReference type="AlphaFoldDB" id="A0A518D4P9"/>
<organism evidence="4 5">
    <name type="scientific">Rohdeia mirabilis</name>
    <dbReference type="NCBI Taxonomy" id="2528008"/>
    <lineage>
        <taxon>Bacteria</taxon>
        <taxon>Pseudomonadati</taxon>
        <taxon>Planctomycetota</taxon>
        <taxon>Planctomycetia</taxon>
        <taxon>Planctomycetia incertae sedis</taxon>
        <taxon>Rohdeia</taxon>
    </lineage>
</organism>
<dbReference type="EMBL" id="CP036290">
    <property type="protein sequence ID" value="QDU86455.1"/>
    <property type="molecule type" value="Genomic_DNA"/>
</dbReference>
<dbReference type="SUPFAM" id="SSF55486">
    <property type="entry name" value="Metalloproteases ('zincins'), catalytic domain"/>
    <property type="match status" value="2"/>
</dbReference>
<dbReference type="InterPro" id="IPR014782">
    <property type="entry name" value="Peptidase_M1_dom"/>
</dbReference>
<dbReference type="PANTHER" id="PTHR45726:SF3">
    <property type="entry name" value="LEUKOTRIENE A-4 HYDROLASE"/>
    <property type="match status" value="1"/>
</dbReference>
<evidence type="ECO:0000313" key="5">
    <source>
        <dbReference type="Proteomes" id="UP000319342"/>
    </source>
</evidence>
<feature type="binding site" evidence="1">
    <location>
        <position position="518"/>
    </location>
    <ligand>
        <name>Zn(2+)</name>
        <dbReference type="ChEBI" id="CHEBI:29105"/>
        <note>catalytic</note>
    </ligand>
</feature>
<feature type="domain" description="Peptidase M1 membrane alanine aminopeptidase" evidence="3">
    <location>
        <begin position="452"/>
        <end position="557"/>
    </location>
</feature>
<keyword evidence="1" id="KW-0479">Metal-binding</keyword>
<dbReference type="GO" id="GO:0008270">
    <property type="term" value="F:zinc ion binding"/>
    <property type="evidence" value="ECO:0007669"/>
    <property type="project" value="InterPro"/>
</dbReference>
<accession>A0A518D4P9</accession>
<evidence type="ECO:0000256" key="2">
    <source>
        <dbReference type="SAM" id="MobiDB-lite"/>
    </source>
</evidence>
<protein>
    <submittedName>
        <fullName evidence="4">Peptidase family M1</fullName>
    </submittedName>
</protein>
<evidence type="ECO:0000313" key="4">
    <source>
        <dbReference type="EMBL" id="QDU86455.1"/>
    </source>
</evidence>
<dbReference type="Proteomes" id="UP000319342">
    <property type="component" value="Chromosome"/>
</dbReference>
<dbReference type="Gene3D" id="1.10.390.10">
    <property type="entry name" value="Neutral Protease Domain 2"/>
    <property type="match status" value="2"/>
</dbReference>
<evidence type="ECO:0000256" key="1">
    <source>
        <dbReference type="PIRSR" id="PIRSR634015-3"/>
    </source>
</evidence>
<proteinExistence type="predicted"/>
<feature type="binding site" evidence="1">
    <location>
        <position position="537"/>
    </location>
    <ligand>
        <name>Zn(2+)</name>
        <dbReference type="ChEBI" id="CHEBI:29105"/>
        <note>catalytic</note>
    </ligand>
</feature>
<feature type="binding site" evidence="1">
    <location>
        <position position="514"/>
    </location>
    <ligand>
        <name>Zn(2+)</name>
        <dbReference type="ChEBI" id="CHEBI:29105"/>
        <note>catalytic</note>
    </ligand>
</feature>
<feature type="region of interest" description="Disordered" evidence="2">
    <location>
        <begin position="47"/>
        <end position="122"/>
    </location>
</feature>